<proteinExistence type="predicted"/>
<organism evidence="3 4">
    <name type="scientific">Streptomyces meridianus</name>
    <dbReference type="NCBI Taxonomy" id="2938945"/>
    <lineage>
        <taxon>Bacteria</taxon>
        <taxon>Bacillati</taxon>
        <taxon>Actinomycetota</taxon>
        <taxon>Actinomycetes</taxon>
        <taxon>Kitasatosporales</taxon>
        <taxon>Streptomycetaceae</taxon>
        <taxon>Streptomyces</taxon>
    </lineage>
</organism>
<keyword evidence="2" id="KW-0472">Membrane</keyword>
<feature type="region of interest" description="Disordered" evidence="1">
    <location>
        <begin position="1"/>
        <end position="38"/>
    </location>
</feature>
<keyword evidence="2" id="KW-0812">Transmembrane</keyword>
<evidence type="ECO:0000313" key="3">
    <source>
        <dbReference type="EMBL" id="MCM2579036.1"/>
    </source>
</evidence>
<sequence length="175" mass="18043">MAFTSGRSPKGQGFPRSWTDRAPGPDSVLDQPGGSAGRAAVGDATLTAVGLLCVVVVVLCGIAAKGDAGNRARSYDSEYTAGFGEGRHTVGEDVPPGTYVSNGARTPDGERCSVTTERADGGTARVRAADRGERVVVTLGRDDSAVTVRGCQDFALRELDRSMQRPSGAGRSRAG</sequence>
<feature type="region of interest" description="Disordered" evidence="1">
    <location>
        <begin position="86"/>
        <end position="109"/>
    </location>
</feature>
<evidence type="ECO:0000313" key="4">
    <source>
        <dbReference type="Proteomes" id="UP001167160"/>
    </source>
</evidence>
<reference evidence="3" key="1">
    <citation type="journal article" date="2023" name="Int. J. Syst. Evol. Microbiol.">
        <title>Streptomyces meridianus sp. nov. isolated from brackish water of the Tagus estuary in Alcochete, Portugal.</title>
        <authorList>
            <person name="Santos J.D.N."/>
            <person name="Klimek D."/>
            <person name="Calusinska M."/>
            <person name="Lobo Da Cunha A."/>
            <person name="Catita J."/>
            <person name="Goncalves H."/>
            <person name="Gonzalez I."/>
            <person name="Reyes F."/>
            <person name="Lage O.M."/>
        </authorList>
    </citation>
    <scope>NUCLEOTIDE SEQUENCE</scope>
    <source>
        <strain evidence="3">MTZ3.1</strain>
    </source>
</reference>
<evidence type="ECO:0000256" key="1">
    <source>
        <dbReference type="SAM" id="MobiDB-lite"/>
    </source>
</evidence>
<keyword evidence="2" id="KW-1133">Transmembrane helix</keyword>
<name>A0ABT0X922_9ACTN</name>
<protein>
    <submittedName>
        <fullName evidence="3">Uncharacterized protein</fullName>
    </submittedName>
</protein>
<feature type="transmembrane region" description="Helical" evidence="2">
    <location>
        <begin position="44"/>
        <end position="64"/>
    </location>
</feature>
<comment type="caution">
    <text evidence="3">The sequence shown here is derived from an EMBL/GenBank/DDBJ whole genome shotgun (WGS) entry which is preliminary data.</text>
</comment>
<gene>
    <name evidence="3" type="ORF">M1E25_17035</name>
</gene>
<keyword evidence="4" id="KW-1185">Reference proteome</keyword>
<evidence type="ECO:0000256" key="2">
    <source>
        <dbReference type="SAM" id="Phobius"/>
    </source>
</evidence>
<dbReference type="Proteomes" id="UP001167160">
    <property type="component" value="Unassembled WGS sequence"/>
</dbReference>
<dbReference type="RefSeq" id="WP_251416403.1">
    <property type="nucleotide sequence ID" value="NZ_JAMQGM010000037.1"/>
</dbReference>
<accession>A0ABT0X922</accession>
<dbReference type="EMBL" id="JAMQGM010000037">
    <property type="protein sequence ID" value="MCM2579036.1"/>
    <property type="molecule type" value="Genomic_DNA"/>
</dbReference>